<dbReference type="EMBL" id="OV170226">
    <property type="protein sequence ID" value="CAH0727296.1"/>
    <property type="molecule type" value="Genomic_DNA"/>
</dbReference>
<keyword evidence="3" id="KW-1185">Reference proteome</keyword>
<evidence type="ECO:0000313" key="3">
    <source>
        <dbReference type="Proteomes" id="UP000838878"/>
    </source>
</evidence>
<name>A0A8J9UVN9_9NEOP</name>
<organism evidence="2 3">
    <name type="scientific">Brenthis ino</name>
    <name type="common">lesser marbled fritillary</name>
    <dbReference type="NCBI Taxonomy" id="405034"/>
    <lineage>
        <taxon>Eukaryota</taxon>
        <taxon>Metazoa</taxon>
        <taxon>Ecdysozoa</taxon>
        <taxon>Arthropoda</taxon>
        <taxon>Hexapoda</taxon>
        <taxon>Insecta</taxon>
        <taxon>Pterygota</taxon>
        <taxon>Neoptera</taxon>
        <taxon>Endopterygota</taxon>
        <taxon>Lepidoptera</taxon>
        <taxon>Glossata</taxon>
        <taxon>Ditrysia</taxon>
        <taxon>Papilionoidea</taxon>
        <taxon>Nymphalidae</taxon>
        <taxon>Heliconiinae</taxon>
        <taxon>Argynnini</taxon>
        <taxon>Brenthis</taxon>
    </lineage>
</organism>
<protein>
    <submittedName>
        <fullName evidence="2">Uncharacterized protein</fullName>
    </submittedName>
</protein>
<feature type="compositionally biased region" description="Basic residues" evidence="1">
    <location>
        <begin position="36"/>
        <end position="46"/>
    </location>
</feature>
<dbReference type="AlphaFoldDB" id="A0A8J9UVN9"/>
<evidence type="ECO:0000313" key="2">
    <source>
        <dbReference type="EMBL" id="CAH0727296.1"/>
    </source>
</evidence>
<dbReference type="Proteomes" id="UP000838878">
    <property type="component" value="Chromosome 6"/>
</dbReference>
<sequence length="78" mass="8762">MKVIISKRSFAFSYTNKSRQRAAAPSRRRGEGAHVTRGRTRARHAGRPPGARSPAEHLPRKYHTALLVTASVFHLLQM</sequence>
<proteinExistence type="predicted"/>
<feature type="non-terminal residue" evidence="2">
    <location>
        <position position="78"/>
    </location>
</feature>
<gene>
    <name evidence="2" type="ORF">BINO364_LOCUS12659</name>
</gene>
<reference evidence="2" key="1">
    <citation type="submission" date="2021-12" db="EMBL/GenBank/DDBJ databases">
        <authorList>
            <person name="Martin H S."/>
        </authorList>
    </citation>
    <scope>NUCLEOTIDE SEQUENCE</scope>
</reference>
<feature type="region of interest" description="Disordered" evidence="1">
    <location>
        <begin position="15"/>
        <end position="58"/>
    </location>
</feature>
<evidence type="ECO:0000256" key="1">
    <source>
        <dbReference type="SAM" id="MobiDB-lite"/>
    </source>
</evidence>
<accession>A0A8J9UVN9</accession>